<feature type="region of interest" description="Disordered" evidence="1">
    <location>
        <begin position="824"/>
        <end position="849"/>
    </location>
</feature>
<feature type="region of interest" description="Disordered" evidence="1">
    <location>
        <begin position="785"/>
        <end position="808"/>
    </location>
</feature>
<feature type="region of interest" description="Disordered" evidence="1">
    <location>
        <begin position="295"/>
        <end position="319"/>
    </location>
</feature>
<sequence length="849" mass="97919">MKDKMLLEESCQVLYQPRHGYVEDFNWKKCPSKLVDVKKRPMIQNRLQVRYLNRPKRAKLCESNNPTSIETAPLQNGILFNGVNREEEFKMVNVGFDRPSLSMEMDYSIAQKKAMVKCGCRYRNKLCIKHAEILKYTPPPSPVHLNGGSNKDVSNQILRPVNSASVGKIHKPRLSFQVLPKLSQRRICISSNNFRFSVDKKSFSNCSYMNLKPTMSKQNFSSKTKYPHRLPLKTAMMNHITSRDQKFNVDYRTVGRNSSTLYPKWRYNDRFSPLGHVADLKKKIETKAQNYSKFTSKRMEQKLSRISTPRTKWSSKDKFHHNPHNEICASLGPHRFGKTNFGPRLEKEDRYNRNHFHVSKPNASRMNNHTNAHNMYAQSRIAALHTFMYDKRKKDVSQTSTKIRFLEVHNLCVCKNLPNMSNSFSYQLYRKECAQFWLRNALVFILQHGFLPCPLKKFKLLKNENPYLHLPKAIKESASLWCKSLGSHASVQATVKKGGKFFVANNELPKEAVAYTGFDYFSYLPTSAYKLVKDFRSGKTTGAENTSLLPTSKSRSAITTSPFVVLDCPEEKCSNVLDISEFAKVTARLPEEISLCNTGKEYPISVHGDDICSPNESSFVAKRVSTRLKKKRDSGVQGPYDADYLVEIPVCRKNKRTKLGHPYSNPKFWNFYRDIKSSQMCKMNIRRRQYIKYGQQCNQQTENAHTAYTSENDFDSFITLNPHLFTSNPVNEKYSGVGCTSCHYCGRSFKNLTLSEQMEHSDRHHISLNQDFNFPYLYSKKHTTKLRNASEDSKNNTPPVQADRRATNNLVDSLTVIESFPNRKSLSKPVPHVRNPFKRATARKSNIAW</sequence>
<organism evidence="2 3">
    <name type="scientific">Clavelina lepadiformis</name>
    <name type="common">Light-bulb sea squirt</name>
    <name type="synonym">Ascidia lepadiformis</name>
    <dbReference type="NCBI Taxonomy" id="159417"/>
    <lineage>
        <taxon>Eukaryota</taxon>
        <taxon>Metazoa</taxon>
        <taxon>Chordata</taxon>
        <taxon>Tunicata</taxon>
        <taxon>Ascidiacea</taxon>
        <taxon>Aplousobranchia</taxon>
        <taxon>Clavelinidae</taxon>
        <taxon>Clavelina</taxon>
    </lineage>
</organism>
<proteinExistence type="predicted"/>
<keyword evidence="3" id="KW-1185">Reference proteome</keyword>
<protein>
    <recommendedName>
        <fullName evidence="4">C2H2-type domain-containing protein</fullName>
    </recommendedName>
</protein>
<name>A0ABP0GTA5_CLALP</name>
<evidence type="ECO:0000313" key="2">
    <source>
        <dbReference type="EMBL" id="CAK8694961.1"/>
    </source>
</evidence>
<comment type="caution">
    <text evidence="2">The sequence shown here is derived from an EMBL/GenBank/DDBJ whole genome shotgun (WGS) entry which is preliminary data.</text>
</comment>
<reference evidence="2 3" key="1">
    <citation type="submission" date="2024-02" db="EMBL/GenBank/DDBJ databases">
        <authorList>
            <person name="Daric V."/>
            <person name="Darras S."/>
        </authorList>
    </citation>
    <scope>NUCLEOTIDE SEQUENCE [LARGE SCALE GENOMIC DNA]</scope>
</reference>
<evidence type="ECO:0000256" key="1">
    <source>
        <dbReference type="SAM" id="MobiDB-lite"/>
    </source>
</evidence>
<evidence type="ECO:0000313" key="3">
    <source>
        <dbReference type="Proteomes" id="UP001642483"/>
    </source>
</evidence>
<dbReference type="Proteomes" id="UP001642483">
    <property type="component" value="Unassembled WGS sequence"/>
</dbReference>
<evidence type="ECO:0008006" key="4">
    <source>
        <dbReference type="Google" id="ProtNLM"/>
    </source>
</evidence>
<dbReference type="EMBL" id="CAWYQH010000141">
    <property type="protein sequence ID" value="CAK8694961.1"/>
    <property type="molecule type" value="Genomic_DNA"/>
</dbReference>
<gene>
    <name evidence="2" type="ORF">CVLEPA_LOCUS28279</name>
</gene>
<accession>A0ABP0GTA5</accession>